<protein>
    <submittedName>
        <fullName evidence="2">(northern house mosquito) hypothetical protein</fullName>
    </submittedName>
</protein>
<dbReference type="EMBL" id="HBUE01218038">
    <property type="protein sequence ID" value="CAG6538150.1"/>
    <property type="molecule type" value="Transcribed_RNA"/>
</dbReference>
<evidence type="ECO:0000313" key="2">
    <source>
        <dbReference type="EMBL" id="CAG6538149.1"/>
    </source>
</evidence>
<proteinExistence type="predicted"/>
<dbReference type="EMBL" id="HBUE01324599">
    <property type="protein sequence ID" value="CAG6590161.1"/>
    <property type="molecule type" value="Transcribed_RNA"/>
</dbReference>
<reference evidence="2" key="1">
    <citation type="submission" date="2021-05" db="EMBL/GenBank/DDBJ databases">
        <authorList>
            <person name="Alioto T."/>
            <person name="Alioto T."/>
            <person name="Gomez Garrido J."/>
        </authorList>
    </citation>
    <scope>NUCLEOTIDE SEQUENCE</scope>
</reference>
<name>A0A8D8MRI5_CULPI</name>
<feature type="compositionally biased region" description="Polar residues" evidence="1">
    <location>
        <begin position="76"/>
        <end position="90"/>
    </location>
</feature>
<accession>A0A8D8MRI5</accession>
<organism evidence="2">
    <name type="scientific">Culex pipiens</name>
    <name type="common">House mosquito</name>
    <dbReference type="NCBI Taxonomy" id="7175"/>
    <lineage>
        <taxon>Eukaryota</taxon>
        <taxon>Metazoa</taxon>
        <taxon>Ecdysozoa</taxon>
        <taxon>Arthropoda</taxon>
        <taxon>Hexapoda</taxon>
        <taxon>Insecta</taxon>
        <taxon>Pterygota</taxon>
        <taxon>Neoptera</taxon>
        <taxon>Endopterygota</taxon>
        <taxon>Diptera</taxon>
        <taxon>Nematocera</taxon>
        <taxon>Culicoidea</taxon>
        <taxon>Culicidae</taxon>
        <taxon>Culicinae</taxon>
        <taxon>Culicini</taxon>
        <taxon>Culex</taxon>
        <taxon>Culex</taxon>
    </lineage>
</organism>
<feature type="region of interest" description="Disordered" evidence="1">
    <location>
        <begin position="71"/>
        <end position="90"/>
    </location>
</feature>
<dbReference type="EMBL" id="HBUE01324600">
    <property type="protein sequence ID" value="CAG6590162.1"/>
    <property type="molecule type" value="Transcribed_RNA"/>
</dbReference>
<dbReference type="AlphaFoldDB" id="A0A8D8MRI5"/>
<evidence type="ECO:0000256" key="1">
    <source>
        <dbReference type="SAM" id="MobiDB-lite"/>
    </source>
</evidence>
<sequence>MKLYDCCAAHYFTTASKEAVQRKVSCTKMLASSLSLLCNSDKCQISSICVTSQKKKSPHNFCLISIKQKEEKEKPANQNTTSTNTFQPNLCKSWRGEPHKGKIFPPLSLRPPLLPHPF</sequence>
<dbReference type="EMBL" id="HBUE01218037">
    <property type="protein sequence ID" value="CAG6538149.1"/>
    <property type="molecule type" value="Transcribed_RNA"/>
</dbReference>